<dbReference type="PANTHER" id="PTHR22911:SF79">
    <property type="entry name" value="MOBA-LIKE NTP TRANSFERASE DOMAIN-CONTAINING PROTEIN"/>
    <property type="match status" value="1"/>
</dbReference>
<dbReference type="PANTHER" id="PTHR22911">
    <property type="entry name" value="ACYL-MALONYL CONDENSING ENZYME-RELATED"/>
    <property type="match status" value="1"/>
</dbReference>
<protein>
    <submittedName>
        <fullName evidence="3">DMT family transporter</fullName>
    </submittedName>
</protein>
<name>A0A437PUP3_9BACT</name>
<sequence length="293" mass="32497">MKKAPKLGDYLKIHFIVILYAFTAILGNAISSNALSIVFFRCVISAAGLYLVIKLSKKSLKTDAQSLRIWLLNGAFISLHWLLFFGAAKVSTVAMCLAGLSTQTFWTSLLEPIFKKEKIKTVEVFLGLVVVLALGIIFFVEEAQWLGLLLGIGAGFFGALFSVINGQFTHTHDARVITVYEMLSAAIITGFVWGYEYFSGSAHYLPIGMDWLWIGILAVVCTVYAYTETIKLYKVFSVFSINLVITLEPVYGILLAIFIFGKQEVMHTGFYIGTVVLLLTVFAHPFLDKKQSA</sequence>
<accession>A0A437PUP3</accession>
<organism evidence="3 4">
    <name type="scientific">Sandaracinomonas limnophila</name>
    <dbReference type="NCBI Taxonomy" id="1862386"/>
    <lineage>
        <taxon>Bacteria</taxon>
        <taxon>Pseudomonadati</taxon>
        <taxon>Bacteroidota</taxon>
        <taxon>Cytophagia</taxon>
        <taxon>Cytophagales</taxon>
        <taxon>Flectobacillaceae</taxon>
        <taxon>Sandaracinomonas</taxon>
    </lineage>
</organism>
<feature type="domain" description="EamA" evidence="2">
    <location>
        <begin position="146"/>
        <end position="282"/>
    </location>
</feature>
<dbReference type="GO" id="GO:0016020">
    <property type="term" value="C:membrane"/>
    <property type="evidence" value="ECO:0007669"/>
    <property type="project" value="InterPro"/>
</dbReference>
<dbReference type="OrthoDB" id="9150437at2"/>
<evidence type="ECO:0000313" key="4">
    <source>
        <dbReference type="Proteomes" id="UP000282832"/>
    </source>
</evidence>
<dbReference type="EMBL" id="SACY01000002">
    <property type="protein sequence ID" value="RVU25991.1"/>
    <property type="molecule type" value="Genomic_DNA"/>
</dbReference>
<dbReference type="Proteomes" id="UP000282832">
    <property type="component" value="Unassembled WGS sequence"/>
</dbReference>
<dbReference type="RefSeq" id="WP_127803401.1">
    <property type="nucleotide sequence ID" value="NZ_SACY01000002.1"/>
</dbReference>
<dbReference type="InterPro" id="IPR000620">
    <property type="entry name" value="EamA_dom"/>
</dbReference>
<feature type="transmembrane region" description="Helical" evidence="1">
    <location>
        <begin position="146"/>
        <end position="164"/>
    </location>
</feature>
<keyword evidence="1" id="KW-1133">Transmembrane helix</keyword>
<feature type="transmembrane region" description="Helical" evidence="1">
    <location>
        <begin position="37"/>
        <end position="55"/>
    </location>
</feature>
<feature type="transmembrane region" description="Helical" evidence="1">
    <location>
        <begin position="207"/>
        <end position="226"/>
    </location>
</feature>
<gene>
    <name evidence="3" type="ORF">EOJ36_06135</name>
</gene>
<proteinExistence type="predicted"/>
<reference evidence="3 4" key="1">
    <citation type="submission" date="2019-01" db="EMBL/GenBank/DDBJ databases">
        <authorList>
            <person name="Chen W.-M."/>
        </authorList>
    </citation>
    <scope>NUCLEOTIDE SEQUENCE [LARGE SCALE GENOMIC DNA]</scope>
    <source>
        <strain evidence="3 4">FSY-15</strain>
    </source>
</reference>
<dbReference type="AlphaFoldDB" id="A0A437PUP3"/>
<feature type="transmembrane region" description="Helical" evidence="1">
    <location>
        <begin position="122"/>
        <end position="140"/>
    </location>
</feature>
<evidence type="ECO:0000256" key="1">
    <source>
        <dbReference type="SAM" id="Phobius"/>
    </source>
</evidence>
<keyword evidence="4" id="KW-1185">Reference proteome</keyword>
<evidence type="ECO:0000313" key="3">
    <source>
        <dbReference type="EMBL" id="RVU25991.1"/>
    </source>
</evidence>
<dbReference type="Pfam" id="PF00892">
    <property type="entry name" value="EamA"/>
    <property type="match status" value="1"/>
</dbReference>
<keyword evidence="1" id="KW-0472">Membrane</keyword>
<feature type="transmembrane region" description="Helical" evidence="1">
    <location>
        <begin position="266"/>
        <end position="287"/>
    </location>
</feature>
<comment type="caution">
    <text evidence="3">The sequence shown here is derived from an EMBL/GenBank/DDBJ whole genome shotgun (WGS) entry which is preliminary data.</text>
</comment>
<feature type="transmembrane region" description="Helical" evidence="1">
    <location>
        <begin position="238"/>
        <end position="260"/>
    </location>
</feature>
<feature type="transmembrane region" description="Helical" evidence="1">
    <location>
        <begin position="67"/>
        <end position="84"/>
    </location>
</feature>
<evidence type="ECO:0000259" key="2">
    <source>
        <dbReference type="Pfam" id="PF00892"/>
    </source>
</evidence>
<feature type="transmembrane region" description="Helical" evidence="1">
    <location>
        <begin position="12"/>
        <end position="31"/>
    </location>
</feature>
<feature type="transmembrane region" description="Helical" evidence="1">
    <location>
        <begin position="176"/>
        <end position="195"/>
    </location>
</feature>
<feature type="transmembrane region" description="Helical" evidence="1">
    <location>
        <begin position="90"/>
        <end position="110"/>
    </location>
</feature>
<keyword evidence="1" id="KW-0812">Transmembrane</keyword>